<organism evidence="8 9">
    <name type="scientific">Duganella vulcania</name>
    <dbReference type="NCBI Taxonomy" id="2692166"/>
    <lineage>
        <taxon>Bacteria</taxon>
        <taxon>Pseudomonadati</taxon>
        <taxon>Pseudomonadota</taxon>
        <taxon>Betaproteobacteria</taxon>
        <taxon>Burkholderiales</taxon>
        <taxon>Oxalobacteraceae</taxon>
        <taxon>Telluria group</taxon>
        <taxon>Duganella</taxon>
    </lineage>
</organism>
<dbReference type="InterPro" id="IPR013154">
    <property type="entry name" value="ADH-like_N"/>
</dbReference>
<reference evidence="8 9" key="1">
    <citation type="submission" date="2020-01" db="EMBL/GenBank/DDBJ databases">
        <title>Novel species isolated from a subtropical stream in China.</title>
        <authorList>
            <person name="Lu H."/>
        </authorList>
    </citation>
    <scope>NUCLEOTIDE SEQUENCE [LARGE SCALE GENOMIC DNA]</scope>
    <source>
        <strain evidence="8 9">FT82W</strain>
    </source>
</reference>
<comment type="cofactor">
    <cofactor evidence="1">
        <name>Zn(2+)</name>
        <dbReference type="ChEBI" id="CHEBI:29105"/>
    </cofactor>
</comment>
<accession>A0A845G5E6</accession>
<name>A0A845G5E6_9BURK</name>
<dbReference type="PANTHER" id="PTHR42940:SF7">
    <property type="entry name" value="ALCOHOL DEHYDROGENASE-LIKE N-TERMINAL DOMAIN-CONTAINING PROTEIN"/>
    <property type="match status" value="1"/>
</dbReference>
<comment type="caution">
    <text evidence="8">The sequence shown here is derived from an EMBL/GenBank/DDBJ whole genome shotgun (WGS) entry which is preliminary data.</text>
</comment>
<evidence type="ECO:0000256" key="2">
    <source>
        <dbReference type="ARBA" id="ARBA00008072"/>
    </source>
</evidence>
<dbReference type="CDD" id="cd08296">
    <property type="entry name" value="CAD_like"/>
    <property type="match status" value="1"/>
</dbReference>
<dbReference type="InterPro" id="IPR013149">
    <property type="entry name" value="ADH-like_C"/>
</dbReference>
<dbReference type="SMART" id="SM00829">
    <property type="entry name" value="PKS_ER"/>
    <property type="match status" value="1"/>
</dbReference>
<comment type="similarity">
    <text evidence="2">Belongs to the zinc-containing alcohol dehydrogenase family.</text>
</comment>
<dbReference type="InterPro" id="IPR011032">
    <property type="entry name" value="GroES-like_sf"/>
</dbReference>
<dbReference type="GO" id="GO:0005737">
    <property type="term" value="C:cytoplasm"/>
    <property type="evidence" value="ECO:0007669"/>
    <property type="project" value="TreeGrafter"/>
</dbReference>
<dbReference type="GO" id="GO:0046872">
    <property type="term" value="F:metal ion binding"/>
    <property type="evidence" value="ECO:0007669"/>
    <property type="project" value="UniProtKB-KW"/>
</dbReference>
<keyword evidence="3" id="KW-0479">Metal-binding</keyword>
<dbReference type="SUPFAM" id="SSF50129">
    <property type="entry name" value="GroES-like"/>
    <property type="match status" value="1"/>
</dbReference>
<dbReference type="Gene3D" id="3.40.50.720">
    <property type="entry name" value="NAD(P)-binding Rossmann-like Domain"/>
    <property type="match status" value="1"/>
</dbReference>
<dbReference type="SUPFAM" id="SSF51735">
    <property type="entry name" value="NAD(P)-binding Rossmann-fold domains"/>
    <property type="match status" value="1"/>
</dbReference>
<dbReference type="PANTHER" id="PTHR42940">
    <property type="entry name" value="ALCOHOL DEHYDROGENASE 1-RELATED"/>
    <property type="match status" value="1"/>
</dbReference>
<sequence length="359" mass="37274">MKQTYRAMQISRPGVLELVERPTPAPGIGEALIEVEACGICGADTGDIEGADPALQPPRVPGHEVVGRIAALGAHTPGIWKVGQRVGVGRLGGHCNECAQCRQGHFQLCRNQPFVGASRDGGYAEMMLARATGLVSIPDQLDAEEAAPILCAGLATFSALKKSGAQAGDTVVVLGIGGLGHMALQYARRMGFRVIAVGRGSDIAQDALELGAHVYIDSNETDAAAELRAMGGAQAIVTTVAHAATVAAVMGGLAPGGRLVVLGAGKDPLPVSAGHLVVGERSVQGSITGSPYDNEKTLDFSVLAGVRPRIEIMPLEQAAEAYSRMKSGDVKFRMVLTMKPVAAGVDGRSIKFFFQCLTD</sequence>
<evidence type="ECO:0000256" key="1">
    <source>
        <dbReference type="ARBA" id="ARBA00001947"/>
    </source>
</evidence>
<proteinExistence type="inferred from homology"/>
<evidence type="ECO:0000256" key="5">
    <source>
        <dbReference type="ARBA" id="ARBA00023002"/>
    </source>
</evidence>
<keyword evidence="5" id="KW-0560">Oxidoreductase</keyword>
<dbReference type="InterPro" id="IPR036291">
    <property type="entry name" value="NAD(P)-bd_dom_sf"/>
</dbReference>
<keyword evidence="4" id="KW-0862">Zinc</keyword>
<dbReference type="InterPro" id="IPR020843">
    <property type="entry name" value="ER"/>
</dbReference>
<dbReference type="Proteomes" id="UP000470302">
    <property type="component" value="Unassembled WGS sequence"/>
</dbReference>
<dbReference type="Pfam" id="PF00107">
    <property type="entry name" value="ADH_zinc_N"/>
    <property type="match status" value="1"/>
</dbReference>
<gene>
    <name evidence="8" type="ORF">GTP91_14100</name>
</gene>
<dbReference type="RefSeq" id="WP_161097360.1">
    <property type="nucleotide sequence ID" value="NZ_WWCW01000043.1"/>
</dbReference>
<evidence type="ECO:0000313" key="8">
    <source>
        <dbReference type="EMBL" id="MYM88306.1"/>
    </source>
</evidence>
<keyword evidence="6" id="KW-0520">NAD</keyword>
<dbReference type="FunFam" id="3.40.50.720:FF:000039">
    <property type="entry name" value="Alcohol dehydrogenase AdhP"/>
    <property type="match status" value="1"/>
</dbReference>
<evidence type="ECO:0000256" key="3">
    <source>
        <dbReference type="ARBA" id="ARBA00022723"/>
    </source>
</evidence>
<evidence type="ECO:0000259" key="7">
    <source>
        <dbReference type="SMART" id="SM00829"/>
    </source>
</evidence>
<dbReference type="AlphaFoldDB" id="A0A845G5E6"/>
<dbReference type="Pfam" id="PF08240">
    <property type="entry name" value="ADH_N"/>
    <property type="match status" value="1"/>
</dbReference>
<dbReference type="Gene3D" id="3.90.180.10">
    <property type="entry name" value="Medium-chain alcohol dehydrogenases, catalytic domain"/>
    <property type="match status" value="1"/>
</dbReference>
<dbReference type="GO" id="GO:0004022">
    <property type="term" value="F:alcohol dehydrogenase (NAD+) activity"/>
    <property type="evidence" value="ECO:0007669"/>
    <property type="project" value="TreeGrafter"/>
</dbReference>
<evidence type="ECO:0000313" key="9">
    <source>
        <dbReference type="Proteomes" id="UP000470302"/>
    </source>
</evidence>
<evidence type="ECO:0000256" key="4">
    <source>
        <dbReference type="ARBA" id="ARBA00022833"/>
    </source>
</evidence>
<dbReference type="EMBL" id="WWCW01000043">
    <property type="protein sequence ID" value="MYM88306.1"/>
    <property type="molecule type" value="Genomic_DNA"/>
</dbReference>
<feature type="domain" description="Enoyl reductase (ER)" evidence="7">
    <location>
        <begin position="14"/>
        <end position="336"/>
    </location>
</feature>
<evidence type="ECO:0000256" key="6">
    <source>
        <dbReference type="ARBA" id="ARBA00023027"/>
    </source>
</evidence>
<protein>
    <submittedName>
        <fullName evidence="8">Alcohol dehydrogenase catalytic domain-containing protein</fullName>
    </submittedName>
</protein>